<comment type="caution">
    <text evidence="3">The sequence shown here is derived from an EMBL/GenBank/DDBJ whole genome shotgun (WGS) entry which is preliminary data.</text>
</comment>
<name>A0A0B2WYA7_METAS</name>
<protein>
    <submittedName>
        <fullName evidence="3">Uncharacterized protein</fullName>
    </submittedName>
</protein>
<dbReference type="HOGENOM" id="CLU_1525528_0_0_1"/>
<feature type="region of interest" description="Disordered" evidence="1">
    <location>
        <begin position="45"/>
        <end position="103"/>
    </location>
</feature>
<dbReference type="EMBL" id="AZHE01000005">
    <property type="protein sequence ID" value="KHN99043.1"/>
    <property type="molecule type" value="Genomic_DNA"/>
</dbReference>
<feature type="region of interest" description="Disordered" evidence="1">
    <location>
        <begin position="137"/>
        <end position="165"/>
    </location>
</feature>
<feature type="compositionally biased region" description="Low complexity" evidence="1">
    <location>
        <begin position="138"/>
        <end position="165"/>
    </location>
</feature>
<feature type="chain" id="PRO_5002079754" evidence="2">
    <location>
        <begin position="19"/>
        <end position="165"/>
    </location>
</feature>
<dbReference type="OrthoDB" id="4868355at2759"/>
<dbReference type="AlphaFoldDB" id="A0A0B2WYA7"/>
<keyword evidence="2" id="KW-0732">Signal</keyword>
<sequence>MVRIHNLALIALSASALAATAHNERRAVDALAELGVVARDAAPLDLHRRQNQTPPDSPEIQKLKDERKNISPELEQARQDVASAEKDIVDSVPQDKKQKEEDAFQKLKTVVNGLTDDQKTKLKENGKNLRAAIRKEFASQASQTAAPSQAAPAAASAAPAQPAKF</sequence>
<feature type="signal peptide" evidence="2">
    <location>
        <begin position="1"/>
        <end position="18"/>
    </location>
</feature>
<evidence type="ECO:0000313" key="4">
    <source>
        <dbReference type="Proteomes" id="UP000030816"/>
    </source>
</evidence>
<feature type="compositionally biased region" description="Basic and acidic residues" evidence="1">
    <location>
        <begin position="59"/>
        <end position="103"/>
    </location>
</feature>
<proteinExistence type="predicted"/>
<keyword evidence="4" id="KW-1185">Reference proteome</keyword>
<reference evidence="3 4" key="1">
    <citation type="journal article" date="2014" name="Proc. Natl. Acad. Sci. U.S.A.">
        <title>Trajectory and genomic determinants of fungal-pathogen speciation and host adaptation.</title>
        <authorList>
            <person name="Hu X."/>
            <person name="Xiao G."/>
            <person name="Zheng P."/>
            <person name="Shang Y."/>
            <person name="Su Y."/>
            <person name="Zhang X."/>
            <person name="Liu X."/>
            <person name="Zhan S."/>
            <person name="St Leger R.J."/>
            <person name="Wang C."/>
        </authorList>
    </citation>
    <scope>NUCLEOTIDE SEQUENCE [LARGE SCALE GENOMIC DNA]</scope>
    <source>
        <strain evidence="3 4">ARSEF 1941</strain>
    </source>
</reference>
<dbReference type="Proteomes" id="UP000030816">
    <property type="component" value="Unassembled WGS sequence"/>
</dbReference>
<organism evidence="3 4">
    <name type="scientific">Metarhizium album (strain ARSEF 1941)</name>
    <dbReference type="NCBI Taxonomy" id="1081103"/>
    <lineage>
        <taxon>Eukaryota</taxon>
        <taxon>Fungi</taxon>
        <taxon>Dikarya</taxon>
        <taxon>Ascomycota</taxon>
        <taxon>Pezizomycotina</taxon>
        <taxon>Sordariomycetes</taxon>
        <taxon>Hypocreomycetidae</taxon>
        <taxon>Hypocreales</taxon>
        <taxon>Clavicipitaceae</taxon>
        <taxon>Metarhizium</taxon>
    </lineage>
</organism>
<evidence type="ECO:0000256" key="2">
    <source>
        <dbReference type="SAM" id="SignalP"/>
    </source>
</evidence>
<evidence type="ECO:0000313" key="3">
    <source>
        <dbReference type="EMBL" id="KHN99043.1"/>
    </source>
</evidence>
<dbReference type="GeneID" id="63737196"/>
<gene>
    <name evidence="3" type="ORF">MAM_02741</name>
</gene>
<dbReference type="RefSeq" id="XP_040680109.1">
    <property type="nucleotide sequence ID" value="XM_040821540.1"/>
</dbReference>
<accession>A0A0B2WYA7</accession>
<evidence type="ECO:0000256" key="1">
    <source>
        <dbReference type="SAM" id="MobiDB-lite"/>
    </source>
</evidence>